<dbReference type="PIRSF" id="PIRSF004848">
    <property type="entry name" value="YBL036c_PLPDEIII"/>
    <property type="match status" value="1"/>
</dbReference>
<comment type="function">
    <text evidence="2">Pyridoxal 5'-phosphate (PLP)-binding protein, which may be involved in intracellular homeostatic regulation of pyridoxal 5'-phosphate (PLP), the active form of vitamin B6.</text>
</comment>
<reference evidence="6" key="1">
    <citation type="submission" date="2006-10" db="EMBL/GenBank/DDBJ databases">
        <authorList>
            <person name="Amadeo P."/>
            <person name="Zhao Q."/>
            <person name="Wortman J."/>
            <person name="Fraser-Liggett C."/>
            <person name="Carlton J."/>
        </authorList>
    </citation>
    <scope>NUCLEOTIDE SEQUENCE</scope>
    <source>
        <strain evidence="6">G3</strain>
    </source>
</reference>
<dbReference type="NCBIfam" id="TIGR00044">
    <property type="entry name" value="YggS family pyridoxal phosphate-dependent enzyme"/>
    <property type="match status" value="1"/>
</dbReference>
<dbReference type="SUPFAM" id="SSF51419">
    <property type="entry name" value="PLP-binding barrel"/>
    <property type="match status" value="1"/>
</dbReference>
<dbReference type="GO" id="GO:0030170">
    <property type="term" value="F:pyridoxal phosphate binding"/>
    <property type="evidence" value="ECO:0000318"/>
    <property type="project" value="GO_Central"/>
</dbReference>
<dbReference type="CDD" id="cd06822">
    <property type="entry name" value="PLPDE_III_YBL036c_euk"/>
    <property type="match status" value="1"/>
</dbReference>
<sequence length="227" mass="25181">MTESHVAENYKHINEIVKNLSSTAHLVCVSKTKPIEDLKQVFEAGGRIFGENYVDEIITKGPQLPDAQFHMIGHLQSNKVAKLCKVENLVMIQSIDSKELATKVDKQYVNRKPLEVLIQINTSAEPQKSGIANGAEASELAKFIVENCHNLKFRGVMTIGETGEASRDFACLVEERRRIAGELGMKPEDLELSMGMSADYELALKMGATFVRVGSSIFGPRIYPNKK</sequence>
<dbReference type="SMR" id="A2EV95"/>
<name>A2EV95_TRIV3</name>
<comment type="similarity">
    <text evidence="2 4">Belongs to the pyridoxal phosphate-binding protein YggS/PROSC family.</text>
</comment>
<dbReference type="HAMAP" id="MF_02087">
    <property type="entry name" value="PLP_homeostasis"/>
    <property type="match status" value="1"/>
</dbReference>
<keyword evidence="7" id="KW-1185">Reference proteome</keyword>
<dbReference type="PANTHER" id="PTHR10146:SF14">
    <property type="entry name" value="PYRIDOXAL PHOSPHATE HOMEOSTASIS PROTEIN"/>
    <property type="match status" value="1"/>
</dbReference>
<dbReference type="OrthoDB" id="10264196at2759"/>
<dbReference type="GO" id="GO:0005737">
    <property type="term" value="C:cytoplasm"/>
    <property type="evidence" value="ECO:0000318"/>
    <property type="project" value="GO_Central"/>
</dbReference>
<dbReference type="KEGG" id="tva:4761254"/>
<dbReference type="VEuPathDB" id="TrichDB:TVAG_043550"/>
<evidence type="ECO:0000256" key="2">
    <source>
        <dbReference type="HAMAP-Rule" id="MF_03225"/>
    </source>
</evidence>
<gene>
    <name evidence="6" type="ORF">TVAG_043550</name>
</gene>
<dbReference type="STRING" id="5722.A2EV95"/>
<evidence type="ECO:0000259" key="5">
    <source>
        <dbReference type="Pfam" id="PF01168"/>
    </source>
</evidence>
<dbReference type="InParanoid" id="A2EV95"/>
<dbReference type="PANTHER" id="PTHR10146">
    <property type="entry name" value="PROLINE SYNTHETASE CO-TRANSCRIBED BACTERIAL HOMOLOG PROTEIN"/>
    <property type="match status" value="1"/>
</dbReference>
<evidence type="ECO:0000256" key="3">
    <source>
        <dbReference type="PIRSR" id="PIRSR004848-1"/>
    </source>
</evidence>
<evidence type="ECO:0000313" key="6">
    <source>
        <dbReference type="EMBL" id="EAY03409.1"/>
    </source>
</evidence>
<feature type="modified residue" description="N6-(pyridoxal phosphate)lysine" evidence="2 3">
    <location>
        <position position="31"/>
    </location>
</feature>
<dbReference type="eggNOG" id="KOG3157">
    <property type="taxonomic scope" value="Eukaryota"/>
</dbReference>
<reference evidence="6" key="2">
    <citation type="journal article" date="2007" name="Science">
        <title>Draft genome sequence of the sexually transmitted pathogen Trichomonas vaginalis.</title>
        <authorList>
            <person name="Carlton J.M."/>
            <person name="Hirt R.P."/>
            <person name="Silva J.C."/>
            <person name="Delcher A.L."/>
            <person name="Schatz M."/>
            <person name="Zhao Q."/>
            <person name="Wortman J.R."/>
            <person name="Bidwell S.L."/>
            <person name="Alsmark U.C.M."/>
            <person name="Besteiro S."/>
            <person name="Sicheritz-Ponten T."/>
            <person name="Noel C.J."/>
            <person name="Dacks J.B."/>
            <person name="Foster P.G."/>
            <person name="Simillion C."/>
            <person name="Van de Peer Y."/>
            <person name="Miranda-Saavedra D."/>
            <person name="Barton G.J."/>
            <person name="Westrop G.D."/>
            <person name="Mueller S."/>
            <person name="Dessi D."/>
            <person name="Fiori P.L."/>
            <person name="Ren Q."/>
            <person name="Paulsen I."/>
            <person name="Zhang H."/>
            <person name="Bastida-Corcuera F.D."/>
            <person name="Simoes-Barbosa A."/>
            <person name="Brown M.T."/>
            <person name="Hayes R.D."/>
            <person name="Mukherjee M."/>
            <person name="Okumura C.Y."/>
            <person name="Schneider R."/>
            <person name="Smith A.J."/>
            <person name="Vanacova S."/>
            <person name="Villalvazo M."/>
            <person name="Haas B.J."/>
            <person name="Pertea M."/>
            <person name="Feldblyum T.V."/>
            <person name="Utterback T.R."/>
            <person name="Shu C.L."/>
            <person name="Osoegawa K."/>
            <person name="de Jong P.J."/>
            <person name="Hrdy I."/>
            <person name="Horvathova L."/>
            <person name="Zubacova Z."/>
            <person name="Dolezal P."/>
            <person name="Malik S.B."/>
            <person name="Logsdon J.M. Jr."/>
            <person name="Henze K."/>
            <person name="Gupta A."/>
            <person name="Wang C.C."/>
            <person name="Dunne R.L."/>
            <person name="Upcroft J.A."/>
            <person name="Upcroft P."/>
            <person name="White O."/>
            <person name="Salzberg S.L."/>
            <person name="Tang P."/>
            <person name="Chiu C.-H."/>
            <person name="Lee Y.-S."/>
            <person name="Embley T.M."/>
            <person name="Coombs G.H."/>
            <person name="Mottram J.C."/>
            <person name="Tachezy J."/>
            <person name="Fraser-Liggett C.M."/>
            <person name="Johnson P.J."/>
        </authorList>
    </citation>
    <scope>NUCLEOTIDE SEQUENCE [LARGE SCALE GENOMIC DNA]</scope>
    <source>
        <strain evidence="6">G3</strain>
    </source>
</reference>
<dbReference type="RefSeq" id="XP_001315632.1">
    <property type="nucleotide sequence ID" value="XM_001315597.1"/>
</dbReference>
<dbReference type="PROSITE" id="PS01211">
    <property type="entry name" value="UPF0001"/>
    <property type="match status" value="1"/>
</dbReference>
<dbReference type="InterPro" id="IPR001608">
    <property type="entry name" value="Ala_racemase_N"/>
</dbReference>
<feature type="domain" description="Alanine racemase N-terminal" evidence="5">
    <location>
        <begin position="5"/>
        <end position="220"/>
    </location>
</feature>
<keyword evidence="1 2" id="KW-0663">Pyridoxal phosphate</keyword>
<comment type="cofactor">
    <cofactor evidence="3">
        <name>pyridoxal 5'-phosphate</name>
        <dbReference type="ChEBI" id="CHEBI:597326"/>
    </cofactor>
</comment>
<dbReference type="InterPro" id="IPR011078">
    <property type="entry name" value="PyrdxlP_homeostasis"/>
</dbReference>
<evidence type="ECO:0000256" key="4">
    <source>
        <dbReference type="RuleBase" id="RU004514"/>
    </source>
</evidence>
<dbReference type="AlphaFoldDB" id="A2EV95"/>
<dbReference type="Proteomes" id="UP000001542">
    <property type="component" value="Unassembled WGS sequence"/>
</dbReference>
<dbReference type="Pfam" id="PF01168">
    <property type="entry name" value="Ala_racemase_N"/>
    <property type="match status" value="1"/>
</dbReference>
<dbReference type="EMBL" id="DS113505">
    <property type="protein sequence ID" value="EAY03409.1"/>
    <property type="molecule type" value="Genomic_DNA"/>
</dbReference>
<dbReference type="VEuPathDB" id="TrichDB:TVAGG3_0032640"/>
<dbReference type="FunFam" id="3.20.20.10:FF:000023">
    <property type="entry name" value="Pyridoxal phosphate homeostasis protein"/>
    <property type="match status" value="1"/>
</dbReference>
<dbReference type="InterPro" id="IPR029066">
    <property type="entry name" value="PLP-binding_barrel"/>
</dbReference>
<evidence type="ECO:0000313" key="7">
    <source>
        <dbReference type="Proteomes" id="UP000001542"/>
    </source>
</evidence>
<dbReference type="Gene3D" id="3.20.20.10">
    <property type="entry name" value="Alanine racemase"/>
    <property type="match status" value="1"/>
</dbReference>
<dbReference type="FunCoup" id="A2EV95">
    <property type="interactions" value="284"/>
</dbReference>
<accession>A2EV95</accession>
<protein>
    <recommendedName>
        <fullName evidence="2">Pyridoxal phosphate homeostasis protein</fullName>
        <shortName evidence="2">PLP homeostasis protein</shortName>
    </recommendedName>
</protein>
<dbReference type="OMA" id="PLEWHMI"/>
<proteinExistence type="inferred from homology"/>
<evidence type="ECO:0000256" key="1">
    <source>
        <dbReference type="ARBA" id="ARBA00022898"/>
    </source>
</evidence>
<organism evidence="6 7">
    <name type="scientific">Trichomonas vaginalis (strain ATCC PRA-98 / G3)</name>
    <dbReference type="NCBI Taxonomy" id="412133"/>
    <lineage>
        <taxon>Eukaryota</taxon>
        <taxon>Metamonada</taxon>
        <taxon>Parabasalia</taxon>
        <taxon>Trichomonadida</taxon>
        <taxon>Trichomonadidae</taxon>
        <taxon>Trichomonas</taxon>
    </lineage>
</organism>